<dbReference type="Gene3D" id="1.20.120.220">
    <property type="entry name" value="ATP synthase, F0 complex, subunit A"/>
    <property type="match status" value="1"/>
</dbReference>
<reference evidence="15 17" key="1">
    <citation type="submission" date="2015-05" db="EMBL/GenBank/DDBJ databases">
        <title>Genome assembly of Archangium gephyra DSM 2261.</title>
        <authorList>
            <person name="Sharma G."/>
            <person name="Subramanian S."/>
        </authorList>
    </citation>
    <scope>NUCLEOTIDE SEQUENCE [LARGE SCALE GENOMIC DNA]</scope>
    <source>
        <strain evidence="15 17">DSM 2261</strain>
    </source>
</reference>
<evidence type="ECO:0000313" key="17">
    <source>
        <dbReference type="Proteomes" id="UP000035579"/>
    </source>
</evidence>
<proteinExistence type="inferred from homology"/>
<comment type="similarity">
    <text evidence="2 11 12">Belongs to the ATPase A chain family.</text>
</comment>
<keyword evidence="9 11" id="KW-0472">Membrane</keyword>
<feature type="transmembrane region" description="Helical" evidence="11">
    <location>
        <begin position="299"/>
        <end position="326"/>
    </location>
</feature>
<feature type="transmembrane region" description="Helical" evidence="11">
    <location>
        <begin position="266"/>
        <end position="287"/>
    </location>
</feature>
<dbReference type="SUPFAM" id="SSF81336">
    <property type="entry name" value="F1F0 ATP synthase subunit A"/>
    <property type="match status" value="1"/>
</dbReference>
<evidence type="ECO:0000256" key="10">
    <source>
        <dbReference type="ARBA" id="ARBA00023310"/>
    </source>
</evidence>
<dbReference type="InterPro" id="IPR023011">
    <property type="entry name" value="ATP_synth_F0_asu_AS"/>
</dbReference>
<dbReference type="PRINTS" id="PR00123">
    <property type="entry name" value="ATPASEA"/>
</dbReference>
<evidence type="ECO:0000256" key="9">
    <source>
        <dbReference type="ARBA" id="ARBA00023136"/>
    </source>
</evidence>
<reference evidence="16 18" key="2">
    <citation type="submission" date="2018-08" db="EMBL/GenBank/DDBJ databases">
        <title>Genomic Encyclopedia of Archaeal and Bacterial Type Strains, Phase II (KMG-II): from individual species to whole genera.</title>
        <authorList>
            <person name="Goeker M."/>
        </authorList>
    </citation>
    <scope>NUCLEOTIDE SEQUENCE [LARGE SCALE GENOMIC DNA]</scope>
    <source>
        <strain evidence="16 18">DSM 2261</strain>
    </source>
</reference>
<keyword evidence="7 11" id="KW-1133">Transmembrane helix</keyword>
<dbReference type="InterPro" id="IPR035908">
    <property type="entry name" value="F0_ATP_A_sf"/>
</dbReference>
<evidence type="ECO:0000313" key="16">
    <source>
        <dbReference type="EMBL" id="REG27830.1"/>
    </source>
</evidence>
<dbReference type="PANTHER" id="PTHR11410">
    <property type="entry name" value="ATP SYNTHASE SUBUNIT A"/>
    <property type="match status" value="1"/>
</dbReference>
<evidence type="ECO:0000313" key="15">
    <source>
        <dbReference type="EMBL" id="AKI99639.1"/>
    </source>
</evidence>
<dbReference type="EMBL" id="QUMU01000009">
    <property type="protein sequence ID" value="REG27830.1"/>
    <property type="molecule type" value="Genomic_DNA"/>
</dbReference>
<dbReference type="CDD" id="cd00310">
    <property type="entry name" value="ATP-synt_Fo_a_6"/>
    <property type="match status" value="1"/>
</dbReference>
<feature type="compositionally biased region" description="Basic and acidic residues" evidence="13">
    <location>
        <begin position="340"/>
        <end position="356"/>
    </location>
</feature>
<evidence type="ECO:0000256" key="12">
    <source>
        <dbReference type="RuleBase" id="RU000483"/>
    </source>
</evidence>
<comment type="subcellular location">
    <subcellularLocation>
        <location evidence="11 12">Cell membrane</location>
        <topology evidence="11 12">Multi-pass membrane protein</topology>
    </subcellularLocation>
    <subcellularLocation>
        <location evidence="1">Membrane</location>
        <topology evidence="1">Multi-pass membrane protein</topology>
    </subcellularLocation>
</comment>
<evidence type="ECO:0000256" key="4">
    <source>
        <dbReference type="ARBA" id="ARBA00022547"/>
    </source>
</evidence>
<dbReference type="NCBIfam" id="TIGR01131">
    <property type="entry name" value="ATP_synt_6_or_A"/>
    <property type="match status" value="1"/>
</dbReference>
<evidence type="ECO:0000256" key="7">
    <source>
        <dbReference type="ARBA" id="ARBA00022989"/>
    </source>
</evidence>
<dbReference type="GO" id="GO:0046933">
    <property type="term" value="F:proton-transporting ATP synthase activity, rotational mechanism"/>
    <property type="evidence" value="ECO:0007669"/>
    <property type="project" value="UniProtKB-UniRule"/>
</dbReference>
<accession>A0AAC8TBB2</accession>
<evidence type="ECO:0000256" key="6">
    <source>
        <dbReference type="ARBA" id="ARBA00022781"/>
    </source>
</evidence>
<evidence type="ECO:0000256" key="5">
    <source>
        <dbReference type="ARBA" id="ARBA00022692"/>
    </source>
</evidence>
<dbReference type="AlphaFoldDB" id="A0AAC8TBB2"/>
<keyword evidence="8 11" id="KW-0406">Ion transport</keyword>
<keyword evidence="6 11" id="KW-0375">Hydrogen ion transport</keyword>
<dbReference type="HAMAP" id="MF_01393">
    <property type="entry name" value="ATP_synth_a_bact"/>
    <property type="match status" value="1"/>
</dbReference>
<feature type="transmembrane region" description="Helical" evidence="11">
    <location>
        <begin position="177"/>
        <end position="197"/>
    </location>
</feature>
<feature type="transmembrane region" description="Helical" evidence="11">
    <location>
        <begin position="231"/>
        <end position="254"/>
    </location>
</feature>
<gene>
    <name evidence="11" type="primary">atpB</name>
    <name evidence="15" type="ORF">AA314_01266</name>
    <name evidence="16" type="ORF">ATI61_109167</name>
</gene>
<feature type="transmembrane region" description="Helical" evidence="11">
    <location>
        <begin position="116"/>
        <end position="133"/>
    </location>
</feature>
<feature type="chain" id="PRO_5042135057" description="ATP synthase subunit a" evidence="14">
    <location>
        <begin position="19"/>
        <end position="362"/>
    </location>
</feature>
<feature type="signal peptide" evidence="14">
    <location>
        <begin position="1"/>
        <end position="18"/>
    </location>
</feature>
<keyword evidence="5 11" id="KW-0812">Transmembrane</keyword>
<dbReference type="InterPro" id="IPR000568">
    <property type="entry name" value="ATP_synth_F0_asu"/>
</dbReference>
<name>A0AAC8TBB2_9BACT</name>
<evidence type="ECO:0000313" key="18">
    <source>
        <dbReference type="Proteomes" id="UP000256345"/>
    </source>
</evidence>
<evidence type="ECO:0000256" key="11">
    <source>
        <dbReference type="HAMAP-Rule" id="MF_01393"/>
    </source>
</evidence>
<feature type="region of interest" description="Disordered" evidence="13">
    <location>
        <begin position="340"/>
        <end position="362"/>
    </location>
</feature>
<dbReference type="Proteomes" id="UP000256345">
    <property type="component" value="Unassembled WGS sequence"/>
</dbReference>
<dbReference type="GO" id="GO:0005886">
    <property type="term" value="C:plasma membrane"/>
    <property type="evidence" value="ECO:0007669"/>
    <property type="project" value="UniProtKB-SubCell"/>
</dbReference>
<feature type="transmembrane region" description="Helical" evidence="11">
    <location>
        <begin position="204"/>
        <end position="225"/>
    </location>
</feature>
<dbReference type="Pfam" id="PF00119">
    <property type="entry name" value="ATP-synt_A"/>
    <property type="match status" value="1"/>
</dbReference>
<dbReference type="EMBL" id="CP011509">
    <property type="protein sequence ID" value="AKI99639.1"/>
    <property type="molecule type" value="Genomic_DNA"/>
</dbReference>
<dbReference type="RefSeq" id="WP_047854684.1">
    <property type="nucleotide sequence ID" value="NZ_CP011509.1"/>
</dbReference>
<evidence type="ECO:0000256" key="8">
    <source>
        <dbReference type="ARBA" id="ARBA00023065"/>
    </source>
</evidence>
<dbReference type="KEGG" id="age:AA314_01266"/>
<dbReference type="PROSITE" id="PS00449">
    <property type="entry name" value="ATPASE_A"/>
    <property type="match status" value="1"/>
</dbReference>
<evidence type="ECO:0000256" key="2">
    <source>
        <dbReference type="ARBA" id="ARBA00006810"/>
    </source>
</evidence>
<keyword evidence="3 11" id="KW-0813">Transport</keyword>
<evidence type="ECO:0000256" key="14">
    <source>
        <dbReference type="SAM" id="SignalP"/>
    </source>
</evidence>
<keyword evidence="14" id="KW-0732">Signal</keyword>
<dbReference type="InterPro" id="IPR045083">
    <property type="entry name" value="ATP_synth_F0_asu_bact/mt"/>
</dbReference>
<keyword evidence="4 11" id="KW-0138">CF(0)</keyword>
<evidence type="ECO:0000256" key="3">
    <source>
        <dbReference type="ARBA" id="ARBA00022448"/>
    </source>
</evidence>
<keyword evidence="18" id="KW-1185">Reference proteome</keyword>
<dbReference type="Proteomes" id="UP000035579">
    <property type="component" value="Chromosome"/>
</dbReference>
<organism evidence="15 17">
    <name type="scientific">Archangium gephyra</name>
    <dbReference type="NCBI Taxonomy" id="48"/>
    <lineage>
        <taxon>Bacteria</taxon>
        <taxon>Pseudomonadati</taxon>
        <taxon>Myxococcota</taxon>
        <taxon>Myxococcia</taxon>
        <taxon>Myxococcales</taxon>
        <taxon>Cystobacterineae</taxon>
        <taxon>Archangiaceae</taxon>
        <taxon>Archangium</taxon>
    </lineage>
</organism>
<evidence type="ECO:0000256" key="13">
    <source>
        <dbReference type="SAM" id="MobiDB-lite"/>
    </source>
</evidence>
<keyword evidence="11" id="KW-1003">Cell membrane</keyword>
<keyword evidence="10 11" id="KW-0066">ATP synthesis</keyword>
<protein>
    <recommendedName>
        <fullName evidence="11 12">ATP synthase subunit a</fullName>
    </recommendedName>
    <alternativeName>
        <fullName evidence="11">ATP synthase F0 sector subunit a</fullName>
    </alternativeName>
    <alternativeName>
        <fullName evidence="11">F-ATPase subunit 6</fullName>
    </alternativeName>
</protein>
<evidence type="ECO:0000256" key="1">
    <source>
        <dbReference type="ARBA" id="ARBA00004141"/>
    </source>
</evidence>
<dbReference type="GO" id="GO:0045259">
    <property type="term" value="C:proton-transporting ATP synthase complex"/>
    <property type="evidence" value="ECO:0007669"/>
    <property type="project" value="UniProtKB-KW"/>
</dbReference>
<dbReference type="PANTHER" id="PTHR11410:SF0">
    <property type="entry name" value="ATP SYNTHASE SUBUNIT A"/>
    <property type="match status" value="1"/>
</dbReference>
<sequence>MRKAMILVAGLMAGGAFAAPAHDEHVQPVGGEHGKAETRLEHEEQDVAGYILHHVSDSRELEIEVPLSHNHIPVHLPEILVPLKAGACEKQMTDHGETVPSLGAGCLDLSITKHMVMMWLAAALLIGSLLLWSNRDKTKLVPRGTAANLFEMLVLFVRDELAIKNIGKEEGPRYTPYLLTAFFFILFMNLLGLFPWMATATGNIAVTCGLALCTFVLTQVAGIRAAGFGGYLAHLTGGVAPWLWPIMVPVEILGLFTKPFALTIRLFANMLAGHIVIFFLLGLIFMLGHPAVALVSVPFALGIYLLELFVAFVQAYVFTMLSALFIGMGVAMGHHGHEHAEAHGHGEAGHSHDHGKAHVLGS</sequence>
<comment type="function">
    <text evidence="11 12">Key component of the proton channel; it plays a direct role in the translocation of protons across the membrane.</text>
</comment>